<gene>
    <name evidence="1" type="ORF">A3L02_04190</name>
</gene>
<organism evidence="1 2">
    <name type="scientific">Thermococcus celer Vu 13 = JCM 8558</name>
    <dbReference type="NCBI Taxonomy" id="1293037"/>
    <lineage>
        <taxon>Archaea</taxon>
        <taxon>Methanobacteriati</taxon>
        <taxon>Methanobacteriota</taxon>
        <taxon>Thermococci</taxon>
        <taxon>Thermococcales</taxon>
        <taxon>Thermococcaceae</taxon>
        <taxon>Thermococcus</taxon>
    </lineage>
</organism>
<sequence length="183" mass="20114">MEISRKYLMGLFVGLVVLGLLSPAVSAGIPGSVTLKIKQETWWAEADVYTTIYYRVETGSYGMVKFSPLGPPYNYIHFGSHSGTGSDAYWRSMTAATSEYKHYASGNWHVEALWNSADGTMEMWLWIEYSEASIMGTKDFGIESLGEPYLAVRYTVDSSGGNTLADEIKNIAIGVVTSYVVSA</sequence>
<evidence type="ECO:0000313" key="1">
    <source>
        <dbReference type="EMBL" id="ASI98814.1"/>
    </source>
</evidence>
<dbReference type="AlphaFoldDB" id="A0A218P1K1"/>
<name>A0A218P1K1_THECE</name>
<dbReference type="EMBL" id="CP014854">
    <property type="protein sequence ID" value="ASI98814.1"/>
    <property type="molecule type" value="Genomic_DNA"/>
</dbReference>
<dbReference type="Proteomes" id="UP000197156">
    <property type="component" value="Chromosome"/>
</dbReference>
<proteinExistence type="predicted"/>
<dbReference type="RefSeq" id="WP_088862771.1">
    <property type="nucleotide sequence ID" value="NZ_CP014854.1"/>
</dbReference>
<protein>
    <submittedName>
        <fullName evidence="1">Uncharacterized protein</fullName>
    </submittedName>
</protein>
<dbReference type="OrthoDB" id="376418at2157"/>
<dbReference type="KEGG" id="tce:A3L02_04190"/>
<dbReference type="GeneID" id="33323929"/>
<keyword evidence="2" id="KW-1185">Reference proteome</keyword>
<reference evidence="1 2" key="1">
    <citation type="submission" date="2016-03" db="EMBL/GenBank/DDBJ databases">
        <title>Complete genome sequence of Thermococcus celer.</title>
        <authorList>
            <person name="Oger P.M."/>
        </authorList>
    </citation>
    <scope>NUCLEOTIDE SEQUENCE [LARGE SCALE GENOMIC DNA]</scope>
    <source>
        <strain evidence="1 2">Vu 13</strain>
    </source>
</reference>
<evidence type="ECO:0000313" key="2">
    <source>
        <dbReference type="Proteomes" id="UP000197156"/>
    </source>
</evidence>
<accession>A0A218P1K1</accession>